<feature type="region of interest" description="Disordered" evidence="1">
    <location>
        <begin position="16"/>
        <end position="47"/>
    </location>
</feature>
<accession>V9VWL3</accession>
<name>V9VWL3_9RHOB</name>
<evidence type="ECO:0000313" key="3">
    <source>
        <dbReference type="Proteomes" id="UP000018780"/>
    </source>
</evidence>
<protein>
    <submittedName>
        <fullName evidence="2">Uncharacterized protein</fullName>
    </submittedName>
</protein>
<dbReference type="KEGG" id="lmd:METH_14830"/>
<proteinExistence type="predicted"/>
<organism evidence="2 3">
    <name type="scientific">Leisingera methylohalidivorans DSM 14336</name>
    <dbReference type="NCBI Taxonomy" id="999552"/>
    <lineage>
        <taxon>Bacteria</taxon>
        <taxon>Pseudomonadati</taxon>
        <taxon>Pseudomonadota</taxon>
        <taxon>Alphaproteobacteria</taxon>
        <taxon>Rhodobacterales</taxon>
        <taxon>Roseobacteraceae</taxon>
        <taxon>Leisingera</taxon>
    </lineage>
</organism>
<keyword evidence="3" id="KW-1185">Reference proteome</keyword>
<dbReference type="STRING" id="999552.METH_14830"/>
<dbReference type="PATRIC" id="fig|999552.6.peg.2969"/>
<evidence type="ECO:0000313" key="2">
    <source>
        <dbReference type="EMBL" id="AHD03156.1"/>
    </source>
</evidence>
<feature type="compositionally biased region" description="Basic and acidic residues" evidence="1">
    <location>
        <begin position="25"/>
        <end position="35"/>
    </location>
</feature>
<dbReference type="AlphaFoldDB" id="V9VWL3"/>
<reference evidence="2 3" key="1">
    <citation type="submission" date="2013-09" db="EMBL/GenBank/DDBJ databases">
        <authorList>
            <consortium name="DOE Joint Genome Institute"/>
            <person name="Klenk H.-P."/>
            <person name="Huntemann M."/>
            <person name="Han J."/>
            <person name="Chen A."/>
            <person name="Kyrpides N."/>
            <person name="Mavromatis K."/>
            <person name="Markowitz V."/>
            <person name="Palaniappan K."/>
            <person name="Ivanova N."/>
            <person name="Schaumberg A."/>
            <person name="Pati A."/>
            <person name="Liolios K."/>
            <person name="Nordberg H.P."/>
            <person name="Cantor M.N."/>
            <person name="Hua S.X."/>
            <person name="Woyke T."/>
        </authorList>
    </citation>
    <scope>NUCLEOTIDE SEQUENCE [LARGE SCALE GENOMIC DNA]</scope>
    <source>
        <strain evidence="2 3">DSM 14336</strain>
    </source>
</reference>
<feature type="region of interest" description="Disordered" evidence="1">
    <location>
        <begin position="95"/>
        <end position="126"/>
    </location>
</feature>
<gene>
    <name evidence="2" type="ORF">METH_14830</name>
</gene>
<evidence type="ECO:0000256" key="1">
    <source>
        <dbReference type="SAM" id="MobiDB-lite"/>
    </source>
</evidence>
<dbReference type="Proteomes" id="UP000018780">
    <property type="component" value="Chromosome"/>
</dbReference>
<dbReference type="EMBL" id="CP006773">
    <property type="protein sequence ID" value="AHD03156.1"/>
    <property type="molecule type" value="Genomic_DNA"/>
</dbReference>
<sequence>MSVTAAEPEWVGKSGIELDSWLSQRRHEDADERAARRGFINDANTESYGPKALAGLIPLPKTPEELKRDIARFSRHTDTAQRRHAFAEHLDLLADLDDGGGAQPEIADPGPNPNPEVPFSDGDMMD</sequence>
<dbReference type="HOGENOM" id="CLU_1978750_0_0_5"/>